<dbReference type="GO" id="GO:0006950">
    <property type="term" value="P:response to stress"/>
    <property type="evidence" value="ECO:0007669"/>
    <property type="project" value="TreeGrafter"/>
</dbReference>
<dbReference type="Gene3D" id="1.10.10.10">
    <property type="entry name" value="Winged helix-like DNA-binding domain superfamily/Winged helix DNA-binding domain"/>
    <property type="match status" value="1"/>
</dbReference>
<evidence type="ECO:0000313" key="2">
    <source>
        <dbReference type="EMBL" id="UWP95054.1"/>
    </source>
</evidence>
<sequence>MSSRNDDRIHMHQADPQLEPEFRAFMGIMAFHSFLENQMCDHHPGAELTKLQSSIIVRLKAPKRLGQLARETSSLPSTMTAAADQMERMGLVSRQRDPNDRRAWLLALTEAGQQLRHEYTRLSRRLLQDLLHLDDVELETLARIGTKIHTNIQHVVQNPQLIDELDTSSLERTPA</sequence>
<name>A0A9Q9HB92_9RHOB</name>
<dbReference type="InterPro" id="IPR000835">
    <property type="entry name" value="HTH_MarR-typ"/>
</dbReference>
<evidence type="ECO:0000259" key="1">
    <source>
        <dbReference type="PROSITE" id="PS50995"/>
    </source>
</evidence>
<feature type="domain" description="HTH marR-type" evidence="1">
    <location>
        <begin position="1"/>
        <end position="150"/>
    </location>
</feature>
<dbReference type="InterPro" id="IPR039422">
    <property type="entry name" value="MarR/SlyA-like"/>
</dbReference>
<organism evidence="2 3">
    <name type="scientific">Aliiroseovarius crassostreae</name>
    <dbReference type="NCBI Taxonomy" id="154981"/>
    <lineage>
        <taxon>Bacteria</taxon>
        <taxon>Pseudomonadati</taxon>
        <taxon>Pseudomonadota</taxon>
        <taxon>Alphaproteobacteria</taxon>
        <taxon>Rhodobacterales</taxon>
        <taxon>Paracoccaceae</taxon>
        <taxon>Aliiroseovarius</taxon>
    </lineage>
</organism>
<dbReference type="GO" id="GO:0003700">
    <property type="term" value="F:DNA-binding transcription factor activity"/>
    <property type="evidence" value="ECO:0007669"/>
    <property type="project" value="InterPro"/>
</dbReference>
<reference evidence="2" key="1">
    <citation type="submission" date="2021-08" db="EMBL/GenBank/DDBJ databases">
        <authorList>
            <person name="Nwanade C."/>
            <person name="Wang M."/>
            <person name="Masoudi A."/>
            <person name="Yu Z."/>
            <person name="Liu J."/>
        </authorList>
    </citation>
    <scope>NUCLEOTIDE SEQUENCE</scope>
    <source>
        <strain evidence="2">S056</strain>
    </source>
</reference>
<dbReference type="EMBL" id="CP080776">
    <property type="protein sequence ID" value="UWP95054.1"/>
    <property type="molecule type" value="Genomic_DNA"/>
</dbReference>
<gene>
    <name evidence="2" type="ORF">K3X48_12795</name>
</gene>
<dbReference type="PRINTS" id="PR00598">
    <property type="entry name" value="HTHMARR"/>
</dbReference>
<proteinExistence type="predicted"/>
<evidence type="ECO:0000313" key="3">
    <source>
        <dbReference type="Proteomes" id="UP001057991"/>
    </source>
</evidence>
<dbReference type="InterPro" id="IPR036390">
    <property type="entry name" value="WH_DNA-bd_sf"/>
</dbReference>
<dbReference type="SUPFAM" id="SSF46785">
    <property type="entry name" value="Winged helix' DNA-binding domain"/>
    <property type="match status" value="1"/>
</dbReference>
<dbReference type="Proteomes" id="UP001057991">
    <property type="component" value="Chromosome"/>
</dbReference>
<dbReference type="PANTHER" id="PTHR33164">
    <property type="entry name" value="TRANSCRIPTIONAL REGULATOR, MARR FAMILY"/>
    <property type="match status" value="1"/>
</dbReference>
<dbReference type="PANTHER" id="PTHR33164:SF43">
    <property type="entry name" value="HTH-TYPE TRANSCRIPTIONAL REPRESSOR YETL"/>
    <property type="match status" value="1"/>
</dbReference>
<dbReference type="InterPro" id="IPR036388">
    <property type="entry name" value="WH-like_DNA-bd_sf"/>
</dbReference>
<dbReference type="RefSeq" id="WP_259776002.1">
    <property type="nucleotide sequence ID" value="NZ_CP080776.1"/>
</dbReference>
<dbReference type="Pfam" id="PF01047">
    <property type="entry name" value="MarR"/>
    <property type="match status" value="1"/>
</dbReference>
<dbReference type="PROSITE" id="PS50995">
    <property type="entry name" value="HTH_MARR_2"/>
    <property type="match status" value="1"/>
</dbReference>
<protein>
    <submittedName>
        <fullName evidence="2">MarR family transcriptional regulator</fullName>
    </submittedName>
</protein>
<dbReference type="SMART" id="SM00347">
    <property type="entry name" value="HTH_MARR"/>
    <property type="match status" value="1"/>
</dbReference>
<accession>A0A9Q9HB92</accession>
<dbReference type="AlphaFoldDB" id="A0A9Q9HB92"/>